<proteinExistence type="predicted"/>
<dbReference type="EMBL" id="FXUG01000018">
    <property type="protein sequence ID" value="SMP74661.1"/>
    <property type="molecule type" value="Genomic_DNA"/>
</dbReference>
<sequence>MGDRREASADSPIVGEVVVRSDRESLRSPLLIEVLAVGLKLCVSCRLAGLQACRGRNIVSGRVRGPQTKLLHQSSRWGELSGGLYRGSLDSRVHGFAGARYPDGPASHISLPTQRLAFTQGIAC</sequence>
<reference evidence="1 2" key="1">
    <citation type="submission" date="2017-05" db="EMBL/GenBank/DDBJ databases">
        <authorList>
            <person name="Varghese N."/>
            <person name="Submissions S."/>
        </authorList>
    </citation>
    <scope>NUCLEOTIDE SEQUENCE [LARGE SCALE GENOMIC DNA]</scope>
    <source>
        <strain evidence="1 2">DSM 25457</strain>
    </source>
</reference>
<name>A0ABY1QNJ4_9BACT</name>
<evidence type="ECO:0000313" key="1">
    <source>
        <dbReference type="EMBL" id="SMP74661.1"/>
    </source>
</evidence>
<accession>A0ABY1QNJ4</accession>
<keyword evidence="2" id="KW-1185">Reference proteome</keyword>
<comment type="caution">
    <text evidence="1">The sequence shown here is derived from an EMBL/GenBank/DDBJ whole genome shotgun (WGS) entry which is preliminary data.</text>
</comment>
<evidence type="ECO:0000313" key="2">
    <source>
        <dbReference type="Proteomes" id="UP001158067"/>
    </source>
</evidence>
<protein>
    <submittedName>
        <fullName evidence="1">Uncharacterized protein</fullName>
    </submittedName>
</protein>
<dbReference type="Proteomes" id="UP001158067">
    <property type="component" value="Unassembled WGS sequence"/>
</dbReference>
<organism evidence="1 2">
    <name type="scientific">Neorhodopirellula lusitana</name>
    <dbReference type="NCBI Taxonomy" id="445327"/>
    <lineage>
        <taxon>Bacteria</taxon>
        <taxon>Pseudomonadati</taxon>
        <taxon>Planctomycetota</taxon>
        <taxon>Planctomycetia</taxon>
        <taxon>Pirellulales</taxon>
        <taxon>Pirellulaceae</taxon>
        <taxon>Neorhodopirellula</taxon>
    </lineage>
</organism>
<gene>
    <name evidence="1" type="ORF">SAMN06265222_1184</name>
</gene>